<reference evidence="1 2" key="1">
    <citation type="journal article" date="2012" name="Stand. Genomic Sci.">
        <title>Complete genome sequence of the sulfur compounds oxidizing chemolithoautotroph Sulfuricurvum kujiense type strain (YK-1(T)).</title>
        <authorList>
            <person name="Han C."/>
            <person name="Kotsyurbenko O."/>
            <person name="Chertkov O."/>
            <person name="Held B."/>
            <person name="Lapidus A."/>
            <person name="Nolan M."/>
            <person name="Lucas S."/>
            <person name="Hammon N."/>
            <person name="Deshpande S."/>
            <person name="Cheng J.F."/>
            <person name="Tapia R."/>
            <person name="Goodwin L.A."/>
            <person name="Pitluck S."/>
            <person name="Liolios K."/>
            <person name="Pagani I."/>
            <person name="Ivanova N."/>
            <person name="Mavromatis K."/>
            <person name="Mikhailova N."/>
            <person name="Pati A."/>
            <person name="Chen A."/>
            <person name="Palaniappan K."/>
            <person name="Land M."/>
            <person name="Hauser L."/>
            <person name="Chang Y.J."/>
            <person name="Jeffries C.D."/>
            <person name="Brambilla E.M."/>
            <person name="Rohde M."/>
            <person name="Spring S."/>
            <person name="Sikorski J."/>
            <person name="Goker M."/>
            <person name="Woyke T."/>
            <person name="Bristow J."/>
            <person name="Eisen J.A."/>
            <person name="Markowitz V."/>
            <person name="Hugenholtz P."/>
            <person name="Kyrpides N.C."/>
            <person name="Klenk H.P."/>
            <person name="Detter J.C."/>
        </authorList>
    </citation>
    <scope>NUCLEOTIDE SEQUENCE [LARGE SCALE GENOMIC DNA]</scope>
    <source>
        <strain evidence="2">ATCC BAA-921 / DSM 16994 / JCM 11577 / YK-1</strain>
    </source>
</reference>
<dbReference type="eggNOG" id="ENOG50300EN">
    <property type="taxonomic scope" value="Bacteria"/>
</dbReference>
<name>E4U0L7_SULKY</name>
<keyword evidence="2" id="KW-1185">Reference proteome</keyword>
<evidence type="ECO:0000313" key="1">
    <source>
        <dbReference type="EMBL" id="ADR34334.1"/>
    </source>
</evidence>
<proteinExistence type="predicted"/>
<dbReference type="RefSeq" id="WP_013460531.1">
    <property type="nucleotide sequence ID" value="NC_014762.1"/>
</dbReference>
<evidence type="ECO:0000313" key="2">
    <source>
        <dbReference type="Proteomes" id="UP000008721"/>
    </source>
</evidence>
<accession>E4U0L7</accession>
<dbReference type="Proteomes" id="UP000008721">
    <property type="component" value="Chromosome"/>
</dbReference>
<sequence length="121" mass="14114">MSFSPEQLQNIKASTEIYRNEVNRINEWINSPDSDDKLDDLYLLRTIATIEHGKRIGLFDESNSDEFLEALAHEVSKYFPEKDDEELFDDLAILDDDLHNRLFSSPEKEKNILLKRLGLTL</sequence>
<dbReference type="STRING" id="709032.Sulku_1673"/>
<dbReference type="EMBL" id="CP002355">
    <property type="protein sequence ID" value="ADR34334.1"/>
    <property type="molecule type" value="Genomic_DNA"/>
</dbReference>
<dbReference type="KEGG" id="sku:Sulku_1673"/>
<dbReference type="AlphaFoldDB" id="E4U0L7"/>
<protein>
    <submittedName>
        <fullName evidence="1">Uncharacterized protein</fullName>
    </submittedName>
</protein>
<dbReference type="HOGENOM" id="CLU_2036856_0_0_7"/>
<organism evidence="1 2">
    <name type="scientific">Sulfuricurvum kujiense (strain ATCC BAA-921 / DSM 16994 / JCM 11577 / YK-1)</name>
    <dbReference type="NCBI Taxonomy" id="709032"/>
    <lineage>
        <taxon>Bacteria</taxon>
        <taxon>Pseudomonadati</taxon>
        <taxon>Campylobacterota</taxon>
        <taxon>Epsilonproteobacteria</taxon>
        <taxon>Campylobacterales</taxon>
        <taxon>Sulfurimonadaceae</taxon>
        <taxon>Sulfuricurvum</taxon>
    </lineage>
</organism>
<gene>
    <name evidence="1" type="ordered locus">Sulku_1673</name>
</gene>